<evidence type="ECO:0000313" key="3">
    <source>
        <dbReference type="Proteomes" id="UP001286313"/>
    </source>
</evidence>
<feature type="region of interest" description="Disordered" evidence="1">
    <location>
        <begin position="1"/>
        <end position="42"/>
    </location>
</feature>
<feature type="region of interest" description="Disordered" evidence="1">
    <location>
        <begin position="347"/>
        <end position="366"/>
    </location>
</feature>
<proteinExistence type="predicted"/>
<keyword evidence="3" id="KW-1185">Reference proteome</keyword>
<dbReference type="EMBL" id="JAWQEG010005763">
    <property type="protein sequence ID" value="KAK3856873.1"/>
    <property type="molecule type" value="Genomic_DNA"/>
</dbReference>
<comment type="caution">
    <text evidence="2">The sequence shown here is derived from an EMBL/GenBank/DDBJ whole genome shotgun (WGS) entry which is preliminary data.</text>
</comment>
<name>A0AAE1EM67_PETCI</name>
<feature type="region of interest" description="Disordered" evidence="1">
    <location>
        <begin position="203"/>
        <end position="245"/>
    </location>
</feature>
<feature type="region of interest" description="Disordered" evidence="1">
    <location>
        <begin position="477"/>
        <end position="498"/>
    </location>
</feature>
<protein>
    <submittedName>
        <fullName evidence="2">Uncharacterized protein</fullName>
    </submittedName>
</protein>
<feature type="compositionally biased region" description="Polar residues" evidence="1">
    <location>
        <begin position="303"/>
        <end position="313"/>
    </location>
</feature>
<evidence type="ECO:0000313" key="2">
    <source>
        <dbReference type="EMBL" id="KAK3856873.1"/>
    </source>
</evidence>
<sequence length="565" mass="63404">MGTKEKVGEGKIKVTGDRSCGEGKEEMHDKEETEERSKNGIDAPLDVDLMEVIRIPDVSNKRSIAEVLSQVVKLERSSSSSASEVNPTPEAPDIVASTTRDKGHHQGGKSSARNETRRADVATLVLLCQHYAHLVQALKEENYLLSCTQSPLMPATPKSGIRNSRGRTSGKNIFTWDSEAVQNIEQIRTLGLCDDRDVSRVSLDPQRASSDNGVPHSQGTVKLHRSSSSSRDYYSRSPRQSPARIQDDCAALNLKEKRHWNLRPLRNASSKHKRDSKPHRKSSFSFFRETKETGDLEEEENTNDSPTLQSFQNPTVGVLSTKISEMETKIDELLKLEPVSDILRDSSVERSPVSTGDNLRRNSSKRGNFYRHSVREPLRDKRHQDVRDIEDTGDDVYKKGSGGGTCLGNGGCQYQTLAQAAHVEVDKLRQLVNLLNTRLTEMSGRMLAAETKLREEQHKAAMLERCLERQNLDTNNDGTSCRSGCRAPRSSSEGGIGRRHRPSVLAWGDVASETLLRNKVEMAREEIELLRQHIDLLLRMRQEDLKVYESTVDKFRHTLASGSRW</sequence>
<evidence type="ECO:0000256" key="1">
    <source>
        <dbReference type="SAM" id="MobiDB-lite"/>
    </source>
</evidence>
<feature type="compositionally biased region" description="Basic and acidic residues" evidence="1">
    <location>
        <begin position="1"/>
        <end position="39"/>
    </location>
</feature>
<feature type="compositionally biased region" description="Basic residues" evidence="1">
    <location>
        <begin position="269"/>
        <end position="282"/>
    </location>
</feature>
<feature type="region of interest" description="Disordered" evidence="1">
    <location>
        <begin position="76"/>
        <end position="116"/>
    </location>
</feature>
<feature type="compositionally biased region" description="Polar residues" evidence="1">
    <location>
        <begin position="207"/>
        <end position="220"/>
    </location>
</feature>
<dbReference type="AlphaFoldDB" id="A0AAE1EM67"/>
<organism evidence="2 3">
    <name type="scientific">Petrolisthes cinctipes</name>
    <name type="common">Flat porcelain crab</name>
    <dbReference type="NCBI Taxonomy" id="88211"/>
    <lineage>
        <taxon>Eukaryota</taxon>
        <taxon>Metazoa</taxon>
        <taxon>Ecdysozoa</taxon>
        <taxon>Arthropoda</taxon>
        <taxon>Crustacea</taxon>
        <taxon>Multicrustacea</taxon>
        <taxon>Malacostraca</taxon>
        <taxon>Eumalacostraca</taxon>
        <taxon>Eucarida</taxon>
        <taxon>Decapoda</taxon>
        <taxon>Pleocyemata</taxon>
        <taxon>Anomura</taxon>
        <taxon>Galatheoidea</taxon>
        <taxon>Porcellanidae</taxon>
        <taxon>Petrolisthes</taxon>
    </lineage>
</organism>
<gene>
    <name evidence="2" type="ORF">Pcinc_036826</name>
</gene>
<reference evidence="2" key="1">
    <citation type="submission" date="2023-10" db="EMBL/GenBank/DDBJ databases">
        <title>Genome assemblies of two species of porcelain crab, Petrolisthes cinctipes and Petrolisthes manimaculis (Anomura: Porcellanidae).</title>
        <authorList>
            <person name="Angst P."/>
        </authorList>
    </citation>
    <scope>NUCLEOTIDE SEQUENCE</scope>
    <source>
        <strain evidence="2">PB745_01</strain>
        <tissue evidence="2">Gill</tissue>
    </source>
</reference>
<dbReference type="Proteomes" id="UP001286313">
    <property type="component" value="Unassembled WGS sequence"/>
</dbReference>
<feature type="compositionally biased region" description="Low complexity" evidence="1">
    <location>
        <begin position="226"/>
        <end position="242"/>
    </location>
</feature>
<feature type="region of interest" description="Disordered" evidence="1">
    <location>
        <begin position="260"/>
        <end position="313"/>
    </location>
</feature>
<accession>A0AAE1EM67</accession>